<feature type="region of interest" description="Disordered" evidence="1">
    <location>
        <begin position="227"/>
        <end position="248"/>
    </location>
</feature>
<protein>
    <submittedName>
        <fullName evidence="2">Uncharacterized protein</fullName>
    </submittedName>
</protein>
<organism evidence="2 3">
    <name type="scientific">Trichinella murrelli</name>
    <dbReference type="NCBI Taxonomy" id="144512"/>
    <lineage>
        <taxon>Eukaryota</taxon>
        <taxon>Metazoa</taxon>
        <taxon>Ecdysozoa</taxon>
        <taxon>Nematoda</taxon>
        <taxon>Enoplea</taxon>
        <taxon>Dorylaimia</taxon>
        <taxon>Trichinellida</taxon>
        <taxon>Trichinellidae</taxon>
        <taxon>Trichinella</taxon>
    </lineage>
</organism>
<name>A0A0V0U463_9BILA</name>
<evidence type="ECO:0000313" key="2">
    <source>
        <dbReference type="EMBL" id="KRX46013.1"/>
    </source>
</evidence>
<dbReference type="EMBL" id="JYDJ01000066">
    <property type="protein sequence ID" value="KRX46013.1"/>
    <property type="molecule type" value="Genomic_DNA"/>
</dbReference>
<accession>A0A0V0U463</accession>
<comment type="caution">
    <text evidence="2">The sequence shown here is derived from an EMBL/GenBank/DDBJ whole genome shotgun (WGS) entry which is preliminary data.</text>
</comment>
<sequence>MLSISACRPTRKRRKRRRALNRSIWIGVQPPAGCSMKSLRNALSRQTPRGISVLRLLPCRPHGAGGTMCALGGRTLLLVQPSCSPDTAAWLTTMLTRATIRFLLRVSSQSRPGSTSQPGCPFLSSVSKTPVPPVVGSLRLDFRQMVSSDWLPTLPKKGQLRCRTNTTSDAVRGAVVLFRRTCTLTVLTAKNGEQVKPKHTLMSREICNRLGLLLGFEPGGTCFQYPPVGQPGSGESEGEPLTGPSGWGVQPPADCSMKSLRNALSRQTPRGISVLRLLPCRPHGVGGTMCALGGRTLLLVQPSRSPDTAAWLTSNHNCPCHFVLGVARPW</sequence>
<reference evidence="2 3" key="1">
    <citation type="submission" date="2015-01" db="EMBL/GenBank/DDBJ databases">
        <title>Evolution of Trichinella species and genotypes.</title>
        <authorList>
            <person name="Korhonen P.K."/>
            <person name="Edoardo P."/>
            <person name="Giuseppe L.R."/>
            <person name="Gasser R.B."/>
        </authorList>
    </citation>
    <scope>NUCLEOTIDE SEQUENCE [LARGE SCALE GENOMIC DNA]</scope>
    <source>
        <strain evidence="2">ISS417</strain>
    </source>
</reference>
<proteinExistence type="predicted"/>
<dbReference type="AlphaFoldDB" id="A0A0V0U463"/>
<gene>
    <name evidence="2" type="ORF">T05_15397</name>
</gene>
<keyword evidence="3" id="KW-1185">Reference proteome</keyword>
<dbReference type="Proteomes" id="UP000055048">
    <property type="component" value="Unassembled WGS sequence"/>
</dbReference>
<evidence type="ECO:0000313" key="3">
    <source>
        <dbReference type="Proteomes" id="UP000055048"/>
    </source>
</evidence>
<evidence type="ECO:0000256" key="1">
    <source>
        <dbReference type="SAM" id="MobiDB-lite"/>
    </source>
</evidence>
<dbReference type="OrthoDB" id="5935277at2759"/>